<dbReference type="InterPro" id="IPR053133">
    <property type="entry name" value="Sexual_fusion_gp"/>
</dbReference>
<dbReference type="PhylomeDB" id="Q869L2"/>
<evidence type="ECO:0008006" key="4">
    <source>
        <dbReference type="Google" id="ProtNLM"/>
    </source>
</evidence>
<keyword evidence="3" id="KW-1185">Reference proteome</keyword>
<dbReference type="dictyBase" id="DDB_G0275553"/>
<accession>Q553E7</accession>
<dbReference type="GO" id="GO:0005886">
    <property type="term" value="C:plasma membrane"/>
    <property type="evidence" value="ECO:0000318"/>
    <property type="project" value="GO_Central"/>
</dbReference>
<dbReference type="FunCoup" id="Q869L2">
    <property type="interactions" value="36"/>
</dbReference>
<sequence>MIKLLVSILMILLLNNLVESKCEDFENCPTFFVESLNIIANTYGSVITVNGVDFGSDVIGETIIVEDNIDGGGASVKVLVPDSTLEIDIPAGQSDKNFTIIAYFLDYNYNQTFNYTYEKPVISSYTFKMKRDNNNQIISGSGELSIIGKGFSYKLENNVTLNGQIYKASKAINGSITLTDSINPTNYLDKGGKFEIMMNVGGQISESVTFYLFEELSITNIPKLNITGGKSNLNGSFKTSFPNLLNLKINNIPCEIESIDANNLVFKYPSVSKSGKYPLTVSFGDESISQDVEYVIFDNDNDDDDSDDDDRPSNSNVLSYSLILISSILFILKLII</sequence>
<dbReference type="EMBL" id="AAFI02000013">
    <property type="protein sequence ID" value="EAL69527.1"/>
    <property type="molecule type" value="Genomic_DNA"/>
</dbReference>
<name>Q869L2_DICDI</name>
<dbReference type="KEGG" id="ddi:DDB_G0275553"/>
<protein>
    <recommendedName>
        <fullName evidence="4">IPT/TIG domain-containing protein</fullName>
    </recommendedName>
</protein>
<dbReference type="InParanoid" id="Q869L2"/>
<dbReference type="AlphaFoldDB" id="Q869L2"/>
<dbReference type="GeneID" id="8620051"/>
<evidence type="ECO:0000313" key="2">
    <source>
        <dbReference type="EMBL" id="EAL69527.1"/>
    </source>
</evidence>
<accession>Q869L2</accession>
<organism evidence="2 3">
    <name type="scientific">Dictyostelium discoideum</name>
    <name type="common">Social amoeba</name>
    <dbReference type="NCBI Taxonomy" id="44689"/>
    <lineage>
        <taxon>Eukaryota</taxon>
        <taxon>Amoebozoa</taxon>
        <taxon>Evosea</taxon>
        <taxon>Eumycetozoa</taxon>
        <taxon>Dictyostelia</taxon>
        <taxon>Dictyosteliales</taxon>
        <taxon>Dictyosteliaceae</taxon>
        <taxon>Dictyostelium</taxon>
    </lineage>
</organism>
<dbReference type="PANTHER" id="PTHR31093">
    <property type="entry name" value="CELL SURFACE GLYCOPROTEIN GP138-RELATED-RELATED"/>
    <property type="match status" value="1"/>
</dbReference>
<dbReference type="GO" id="GO:0045335">
    <property type="term" value="C:phagocytic vesicle"/>
    <property type="evidence" value="ECO:0000318"/>
    <property type="project" value="GO_Central"/>
</dbReference>
<dbReference type="RefSeq" id="XP_643470.1">
    <property type="nucleotide sequence ID" value="XM_638378.1"/>
</dbReference>
<dbReference type="GO" id="GO:0006907">
    <property type="term" value="P:pinocytosis"/>
    <property type="evidence" value="ECO:0000318"/>
    <property type="project" value="GO_Central"/>
</dbReference>
<keyword evidence="1" id="KW-0732">Signal</keyword>
<proteinExistence type="predicted"/>
<evidence type="ECO:0000313" key="3">
    <source>
        <dbReference type="Proteomes" id="UP000002195"/>
    </source>
</evidence>
<feature type="chain" id="PRO_5004300214" description="IPT/TIG domain-containing protein" evidence="1">
    <location>
        <begin position="21"/>
        <end position="336"/>
    </location>
</feature>
<comment type="caution">
    <text evidence="2">The sequence shown here is derived from an EMBL/GenBank/DDBJ whole genome shotgun (WGS) entry which is preliminary data.</text>
</comment>
<evidence type="ECO:0000256" key="1">
    <source>
        <dbReference type="SAM" id="SignalP"/>
    </source>
</evidence>
<dbReference type="Proteomes" id="UP000002195">
    <property type="component" value="Unassembled WGS sequence"/>
</dbReference>
<feature type="signal peptide" evidence="1">
    <location>
        <begin position="1"/>
        <end position="20"/>
    </location>
</feature>
<gene>
    <name evidence="2" type="ORF">DDB_G0275553</name>
</gene>
<dbReference type="PaxDb" id="44689-DDB0167358"/>
<dbReference type="VEuPathDB" id="AmoebaDB:DDB_G0275553"/>
<dbReference type="HOGENOM" id="CLU_827483_0_0_1"/>
<reference evidence="2 3" key="1">
    <citation type="journal article" date="2005" name="Nature">
        <title>The genome of the social amoeba Dictyostelium discoideum.</title>
        <authorList>
            <consortium name="The Dictyostelium discoideum Sequencing Consortium"/>
            <person name="Eichinger L."/>
            <person name="Pachebat J.A."/>
            <person name="Glockner G."/>
            <person name="Rajandream M.A."/>
            <person name="Sucgang R."/>
            <person name="Berriman M."/>
            <person name="Song J."/>
            <person name="Olsen R."/>
            <person name="Szafranski K."/>
            <person name="Xu Q."/>
            <person name="Tunggal B."/>
            <person name="Kummerfeld S."/>
            <person name="Madera M."/>
            <person name="Konfortov B.A."/>
            <person name="Rivero F."/>
            <person name="Bankier A.T."/>
            <person name="Lehmann R."/>
            <person name="Hamlin N."/>
            <person name="Davies R."/>
            <person name="Gaudet P."/>
            <person name="Fey P."/>
            <person name="Pilcher K."/>
            <person name="Chen G."/>
            <person name="Saunders D."/>
            <person name="Sodergren E."/>
            <person name="Davis P."/>
            <person name="Kerhornou A."/>
            <person name="Nie X."/>
            <person name="Hall N."/>
            <person name="Anjard C."/>
            <person name="Hemphill L."/>
            <person name="Bason N."/>
            <person name="Farbrother P."/>
            <person name="Desany B."/>
            <person name="Just E."/>
            <person name="Morio T."/>
            <person name="Rost R."/>
            <person name="Churcher C."/>
            <person name="Cooper J."/>
            <person name="Haydock S."/>
            <person name="van Driessche N."/>
            <person name="Cronin A."/>
            <person name="Goodhead I."/>
            <person name="Muzny D."/>
            <person name="Mourier T."/>
            <person name="Pain A."/>
            <person name="Lu M."/>
            <person name="Harper D."/>
            <person name="Lindsay R."/>
            <person name="Hauser H."/>
            <person name="James K."/>
            <person name="Quiles M."/>
            <person name="Madan Babu M."/>
            <person name="Saito T."/>
            <person name="Buchrieser C."/>
            <person name="Wardroper A."/>
            <person name="Felder M."/>
            <person name="Thangavelu M."/>
            <person name="Johnson D."/>
            <person name="Knights A."/>
            <person name="Loulseged H."/>
            <person name="Mungall K."/>
            <person name="Oliver K."/>
            <person name="Price C."/>
            <person name="Quail M.A."/>
            <person name="Urushihara H."/>
            <person name="Hernandez J."/>
            <person name="Rabbinowitsch E."/>
            <person name="Steffen D."/>
            <person name="Sanders M."/>
            <person name="Ma J."/>
            <person name="Kohara Y."/>
            <person name="Sharp S."/>
            <person name="Simmonds M."/>
            <person name="Spiegler S."/>
            <person name="Tivey A."/>
            <person name="Sugano S."/>
            <person name="White B."/>
            <person name="Walker D."/>
            <person name="Woodward J."/>
            <person name="Winckler T."/>
            <person name="Tanaka Y."/>
            <person name="Shaulsky G."/>
            <person name="Schleicher M."/>
            <person name="Weinstock G."/>
            <person name="Rosenthal A."/>
            <person name="Cox E.C."/>
            <person name="Chisholm R.L."/>
            <person name="Gibbs R."/>
            <person name="Loomis W.F."/>
            <person name="Platzer M."/>
            <person name="Kay R.R."/>
            <person name="Williams J."/>
            <person name="Dear P.H."/>
            <person name="Noegel A.A."/>
            <person name="Barrell B."/>
            <person name="Kuspa A."/>
        </authorList>
    </citation>
    <scope>NUCLEOTIDE SEQUENCE [LARGE SCALE GENOMIC DNA]</scope>
    <source>
        <strain evidence="2 3">AX4</strain>
    </source>
</reference>
<dbReference type="PANTHER" id="PTHR31093:SF4">
    <property type="entry name" value="CELL SURFACE GLYCOPROTEIN-RELATED"/>
    <property type="match status" value="1"/>
</dbReference>